<feature type="transmembrane region" description="Helical" evidence="1">
    <location>
        <begin position="33"/>
        <end position="51"/>
    </location>
</feature>
<evidence type="ECO:0000313" key="2">
    <source>
        <dbReference type="EMBL" id="MBC5786880.1"/>
    </source>
</evidence>
<feature type="transmembrane region" description="Helical" evidence="1">
    <location>
        <begin position="92"/>
        <end position="111"/>
    </location>
</feature>
<feature type="transmembrane region" description="Helical" evidence="1">
    <location>
        <begin position="63"/>
        <end position="80"/>
    </location>
</feature>
<keyword evidence="1" id="KW-1133">Transmembrane helix</keyword>
<organism evidence="2 3">
    <name type="scientific">Clostridium facile</name>
    <dbReference type="NCBI Taxonomy" id="2763035"/>
    <lineage>
        <taxon>Bacteria</taxon>
        <taxon>Bacillati</taxon>
        <taxon>Bacillota</taxon>
        <taxon>Clostridia</taxon>
        <taxon>Eubacteriales</taxon>
        <taxon>Clostridiaceae</taxon>
        <taxon>Clostridium</taxon>
    </lineage>
</organism>
<dbReference type="Proteomes" id="UP000649151">
    <property type="component" value="Unassembled WGS sequence"/>
</dbReference>
<comment type="caution">
    <text evidence="2">The sequence shown here is derived from an EMBL/GenBank/DDBJ whole genome shotgun (WGS) entry which is preliminary data.</text>
</comment>
<name>A0ABR7IP13_9CLOT</name>
<evidence type="ECO:0000313" key="3">
    <source>
        <dbReference type="Proteomes" id="UP000649151"/>
    </source>
</evidence>
<evidence type="ECO:0000256" key="1">
    <source>
        <dbReference type="SAM" id="Phobius"/>
    </source>
</evidence>
<gene>
    <name evidence="2" type="ORF">H8Z77_02435</name>
</gene>
<reference evidence="2 3" key="1">
    <citation type="submission" date="2020-08" db="EMBL/GenBank/DDBJ databases">
        <title>Genome public.</title>
        <authorList>
            <person name="Liu C."/>
            <person name="Sun Q."/>
        </authorList>
    </citation>
    <scope>NUCLEOTIDE SEQUENCE [LARGE SCALE GENOMIC DNA]</scope>
    <source>
        <strain evidence="2 3">NSJ-27</strain>
    </source>
</reference>
<sequence>MVTEAIIIIILIAVISGVFLREKRYDYAKSTGVLLIMPLAYLFGFALSRPIATLKQVERIDVILVAIIIGLMISCILLGLRCISIKQKKLKLAYLIVNGAFIGIISLIFIYDTLTLLVK</sequence>
<dbReference type="RefSeq" id="WP_069988506.1">
    <property type="nucleotide sequence ID" value="NZ_JACOQK010000001.1"/>
</dbReference>
<keyword evidence="1" id="KW-0472">Membrane</keyword>
<dbReference type="EMBL" id="JACOQK010000001">
    <property type="protein sequence ID" value="MBC5786880.1"/>
    <property type="molecule type" value="Genomic_DNA"/>
</dbReference>
<keyword evidence="3" id="KW-1185">Reference proteome</keyword>
<feature type="transmembrane region" description="Helical" evidence="1">
    <location>
        <begin position="6"/>
        <end position="21"/>
    </location>
</feature>
<accession>A0ABR7IP13</accession>
<proteinExistence type="predicted"/>
<keyword evidence="1" id="KW-0812">Transmembrane</keyword>
<protein>
    <submittedName>
        <fullName evidence="2">Uncharacterized protein</fullName>
    </submittedName>
</protein>